<dbReference type="Gene3D" id="3.90.470.20">
    <property type="entry name" value="4'-phosphopantetheinyl transferase domain"/>
    <property type="match status" value="2"/>
</dbReference>
<proteinExistence type="inferred from homology"/>
<feature type="region of interest" description="Disordered" evidence="3">
    <location>
        <begin position="1"/>
        <end position="22"/>
    </location>
</feature>
<protein>
    <submittedName>
        <fullName evidence="6">4'-phosphopantetheinyl transferase</fullName>
    </submittedName>
</protein>
<dbReference type="InterPro" id="IPR050559">
    <property type="entry name" value="P-Pant_transferase_sf"/>
</dbReference>
<dbReference type="AlphaFoldDB" id="A6BLS3"/>
<dbReference type="InterPro" id="IPR055066">
    <property type="entry name" value="AASDHPPT_N"/>
</dbReference>
<dbReference type="PANTHER" id="PTHR12215">
    <property type="entry name" value="PHOSPHOPANTETHEINE TRANSFERASE"/>
    <property type="match status" value="1"/>
</dbReference>
<evidence type="ECO:0000259" key="5">
    <source>
        <dbReference type="Pfam" id="PF22624"/>
    </source>
</evidence>
<evidence type="ECO:0000256" key="2">
    <source>
        <dbReference type="ARBA" id="ARBA00022679"/>
    </source>
</evidence>
<dbReference type="SUPFAM" id="SSF56214">
    <property type="entry name" value="4'-phosphopantetheinyl transferase"/>
    <property type="match status" value="2"/>
</dbReference>
<name>A6BLS3_9GAMM</name>
<dbReference type="PANTHER" id="PTHR12215:SF10">
    <property type="entry name" value="L-AMINOADIPATE-SEMIALDEHYDE DEHYDROGENASE-PHOSPHOPANTETHEINYL TRANSFERASE"/>
    <property type="match status" value="1"/>
</dbReference>
<dbReference type="InterPro" id="IPR008278">
    <property type="entry name" value="4-PPantetheinyl_Trfase_dom"/>
</dbReference>
<sequence length="331" mass="36710">MSVMSSATQSTTPLAVQSGTRSTGLSQPYVYFVPLNGALSPADYEAGLALGWLTDDEVVKVSRYRSVSARNNGLQVRLGLRAVLSLHSELKPNEWRFNYGAKGKPALTPDLLAKTGLHFNLSHSGEWLMIGILIASNAEQKTEPASEDASNEWVCRPQQAICFGVDIERERSSTDIVPILNHYFTDAETNTLLQLPEELQRQRFFDLWSVKESYIKARGLGLALSLKSFSVDFSRSQQCHIPLQLIDNGSKPIELHKLVKLKFTDSKEPAASDFSWQTVMGRLDEEYRFAVTLGLASSAASTLATESYSIYNTLSCTQLSLDDLLNVYKES</sequence>
<dbReference type="GO" id="GO:0008897">
    <property type="term" value="F:holo-[acyl-carrier-protein] synthase activity"/>
    <property type="evidence" value="ECO:0007669"/>
    <property type="project" value="InterPro"/>
</dbReference>
<dbReference type="Pfam" id="PF22624">
    <property type="entry name" value="AASDHPPT_N"/>
    <property type="match status" value="1"/>
</dbReference>
<feature type="domain" description="4'-phosphopantetheinyl transferase" evidence="4">
    <location>
        <begin position="163"/>
        <end position="242"/>
    </location>
</feature>
<dbReference type="InterPro" id="IPR037143">
    <property type="entry name" value="4-PPantetheinyl_Trfase_dom_sf"/>
</dbReference>
<keyword evidence="2 6" id="KW-0808">Transferase</keyword>
<evidence type="ECO:0000256" key="1">
    <source>
        <dbReference type="ARBA" id="ARBA00010990"/>
    </source>
</evidence>
<dbReference type="GO" id="GO:0000287">
    <property type="term" value="F:magnesium ion binding"/>
    <property type="evidence" value="ECO:0007669"/>
    <property type="project" value="InterPro"/>
</dbReference>
<dbReference type="Pfam" id="PF01648">
    <property type="entry name" value="ACPS"/>
    <property type="match status" value="1"/>
</dbReference>
<evidence type="ECO:0000256" key="3">
    <source>
        <dbReference type="SAM" id="MobiDB-lite"/>
    </source>
</evidence>
<evidence type="ECO:0000313" key="6">
    <source>
        <dbReference type="EMBL" id="BAF64736.1"/>
    </source>
</evidence>
<dbReference type="EMBL" id="AB284096">
    <property type="protein sequence ID" value="BAF64736.1"/>
    <property type="molecule type" value="Genomic_DNA"/>
</dbReference>
<organism evidence="6">
    <name type="scientific">Shewanella livingstonensis</name>
    <dbReference type="NCBI Taxonomy" id="150120"/>
    <lineage>
        <taxon>Bacteria</taxon>
        <taxon>Pseudomonadati</taxon>
        <taxon>Pseudomonadota</taxon>
        <taxon>Gammaproteobacteria</taxon>
        <taxon>Alteromonadales</taxon>
        <taxon>Shewanellaceae</taxon>
        <taxon>Shewanella</taxon>
    </lineage>
</organism>
<comment type="similarity">
    <text evidence="1">Belongs to the P-Pant transferase superfamily. Gsp/Sfp/HetI/AcpT family.</text>
</comment>
<dbReference type="GO" id="GO:0019878">
    <property type="term" value="P:lysine biosynthetic process via aminoadipic acid"/>
    <property type="evidence" value="ECO:0007669"/>
    <property type="project" value="TreeGrafter"/>
</dbReference>
<dbReference type="GO" id="GO:0005829">
    <property type="term" value="C:cytosol"/>
    <property type="evidence" value="ECO:0007669"/>
    <property type="project" value="TreeGrafter"/>
</dbReference>
<feature type="domain" description="4'-phosphopantetheinyl transferase N-terminal" evidence="5">
    <location>
        <begin position="41"/>
        <end position="130"/>
    </location>
</feature>
<reference evidence="6" key="1">
    <citation type="journal article" date="2007" name="Appl. Environ. Microbiol.">
        <title>Construction of a low-temperature protein expression system using a cold-adapted bacterium, Shewanella sp. strain Ac10, as the host.</title>
        <authorList>
            <person name="Miyake R."/>
            <person name="Kawamoto J."/>
            <person name="Wei Y.L."/>
            <person name="Kitagawa M."/>
            <person name="Kato I."/>
            <person name="Kurihara T."/>
            <person name="Esaki N."/>
        </authorList>
    </citation>
    <scope>NUCLEOTIDE SEQUENCE</scope>
    <source>
        <strain evidence="6">Ac10</strain>
    </source>
</reference>
<evidence type="ECO:0000259" key="4">
    <source>
        <dbReference type="Pfam" id="PF01648"/>
    </source>
</evidence>
<accession>A6BLS3</accession>